<dbReference type="EMBL" id="CP046620">
    <property type="protein sequence ID" value="QHQ35930.1"/>
    <property type="molecule type" value="Genomic_DNA"/>
</dbReference>
<keyword evidence="1" id="KW-0812">Transmembrane</keyword>
<keyword evidence="1" id="KW-0472">Membrane</keyword>
<keyword evidence="1" id="KW-1133">Transmembrane helix</keyword>
<keyword evidence="3" id="KW-1185">Reference proteome</keyword>
<evidence type="ECO:0008006" key="4">
    <source>
        <dbReference type="Google" id="ProtNLM"/>
    </source>
</evidence>
<feature type="transmembrane region" description="Helical" evidence="1">
    <location>
        <begin position="20"/>
        <end position="39"/>
    </location>
</feature>
<proteinExistence type="predicted"/>
<organism evidence="2 3">
    <name type="scientific">Algicella marina</name>
    <dbReference type="NCBI Taxonomy" id="2683284"/>
    <lineage>
        <taxon>Bacteria</taxon>
        <taxon>Pseudomonadati</taxon>
        <taxon>Pseudomonadota</taxon>
        <taxon>Alphaproteobacteria</taxon>
        <taxon>Rhodobacterales</taxon>
        <taxon>Paracoccaceae</taxon>
        <taxon>Algicella</taxon>
    </lineage>
</organism>
<evidence type="ECO:0000313" key="2">
    <source>
        <dbReference type="EMBL" id="QHQ35930.1"/>
    </source>
</evidence>
<evidence type="ECO:0000313" key="3">
    <source>
        <dbReference type="Proteomes" id="UP000464495"/>
    </source>
</evidence>
<dbReference type="AlphaFoldDB" id="A0A6P1T2A8"/>
<accession>A0A6P1T2A8</accession>
<evidence type="ECO:0000256" key="1">
    <source>
        <dbReference type="SAM" id="Phobius"/>
    </source>
</evidence>
<protein>
    <recommendedName>
        <fullName evidence="4">Pilus assembly protein</fullName>
    </recommendedName>
</protein>
<reference evidence="2 3" key="1">
    <citation type="submission" date="2019-12" db="EMBL/GenBank/DDBJ databases">
        <title>Complete genome sequence of Algicella marina strain 9Alg 56(T) isolated from the red alga Tichocarpus crinitus.</title>
        <authorList>
            <person name="Kim S.-G."/>
            <person name="Nedashkovskaya O.I."/>
        </authorList>
    </citation>
    <scope>NUCLEOTIDE SEQUENCE [LARGE SCALE GENOMIC DNA]</scope>
    <source>
        <strain evidence="2 3">9Alg 56</strain>
    </source>
</reference>
<gene>
    <name evidence="2" type="ORF">GO499_12490</name>
</gene>
<name>A0A6P1T2A8_9RHOB</name>
<sequence length="62" mass="6628">MLKILRKHFRDESGAVTVDWVVLTAGIVGLNIVVLLGMIEGGVNQGATAIYTKIDEAVGFIN</sequence>
<dbReference type="RefSeq" id="WP_161862487.1">
    <property type="nucleotide sequence ID" value="NZ_CP046620.1"/>
</dbReference>
<dbReference type="Proteomes" id="UP000464495">
    <property type="component" value="Chromosome"/>
</dbReference>
<dbReference type="KEGG" id="amaq:GO499_12490"/>